<evidence type="ECO:0000313" key="11">
    <source>
        <dbReference type="EMBL" id="OEF97680.1"/>
    </source>
</evidence>
<dbReference type="InterPro" id="IPR004837">
    <property type="entry name" value="NaCa_Exmemb"/>
</dbReference>
<dbReference type="EMBL" id="MIJE01000006">
    <property type="protein sequence ID" value="OEF97680.1"/>
    <property type="molecule type" value="Genomic_DNA"/>
</dbReference>
<feature type="transmembrane region" description="Helical" evidence="9">
    <location>
        <begin position="132"/>
        <end position="150"/>
    </location>
</feature>
<feature type="transmembrane region" description="Helical" evidence="9">
    <location>
        <begin position="330"/>
        <end position="349"/>
    </location>
</feature>
<dbReference type="STRING" id="766136.BHF68_14355"/>
<dbReference type="GO" id="GO:0006874">
    <property type="term" value="P:intracellular calcium ion homeostasis"/>
    <property type="evidence" value="ECO:0007669"/>
    <property type="project" value="TreeGrafter"/>
</dbReference>
<keyword evidence="12" id="KW-1185">Reference proteome</keyword>
<dbReference type="InterPro" id="IPR044880">
    <property type="entry name" value="NCX_ion-bd_dom_sf"/>
</dbReference>
<feature type="transmembrane region" description="Helical" evidence="9">
    <location>
        <begin position="273"/>
        <end position="296"/>
    </location>
</feature>
<evidence type="ECO:0000256" key="1">
    <source>
        <dbReference type="ARBA" id="ARBA00004127"/>
    </source>
</evidence>
<evidence type="ECO:0000259" key="10">
    <source>
        <dbReference type="Pfam" id="PF01699"/>
    </source>
</evidence>
<organism evidence="11 12">
    <name type="scientific">Desulfuribacillus alkaliarsenatis</name>
    <dbReference type="NCBI Taxonomy" id="766136"/>
    <lineage>
        <taxon>Bacteria</taxon>
        <taxon>Bacillati</taxon>
        <taxon>Bacillota</taxon>
        <taxon>Desulfuribacillia</taxon>
        <taxon>Desulfuribacillales</taxon>
        <taxon>Desulfuribacillaceae</taxon>
        <taxon>Desulfuribacillus</taxon>
    </lineage>
</organism>
<dbReference type="Proteomes" id="UP000094296">
    <property type="component" value="Unassembled WGS sequence"/>
</dbReference>
<evidence type="ECO:0000256" key="4">
    <source>
        <dbReference type="ARBA" id="ARBA00022692"/>
    </source>
</evidence>
<feature type="transmembrane region" description="Helical" evidence="9">
    <location>
        <begin position="31"/>
        <end position="48"/>
    </location>
</feature>
<keyword evidence="4 9" id="KW-0812">Transmembrane</keyword>
<accession>A0A1E5G3P1</accession>
<feature type="transmembrane region" description="Helical" evidence="9">
    <location>
        <begin position="5"/>
        <end position="25"/>
    </location>
</feature>
<comment type="caution">
    <text evidence="11">The sequence shown here is derived from an EMBL/GenBank/DDBJ whole genome shotgun (WGS) entry which is preliminary data.</text>
</comment>
<feature type="transmembrane region" description="Helical" evidence="9">
    <location>
        <begin position="302"/>
        <end position="323"/>
    </location>
</feature>
<reference evidence="11 12" key="1">
    <citation type="submission" date="2016-09" db="EMBL/GenBank/DDBJ databases">
        <title>Draft genome sequence for the type strain of Desulfuribacillus alkaliarsenatis AHT28, an obligately anaerobic, sulfidogenic bacterium isolated from Russian soda lake sediments.</title>
        <authorList>
            <person name="Abin C.A."/>
            <person name="Hollibaugh J.T."/>
        </authorList>
    </citation>
    <scope>NUCLEOTIDE SEQUENCE [LARGE SCALE GENOMIC DNA]</scope>
    <source>
        <strain evidence="11 12">AHT28</strain>
    </source>
</reference>
<dbReference type="Gene3D" id="1.20.1420.30">
    <property type="entry name" value="NCX, central ion-binding region"/>
    <property type="match status" value="1"/>
</dbReference>
<dbReference type="Pfam" id="PF01699">
    <property type="entry name" value="Na_Ca_ex"/>
    <property type="match status" value="2"/>
</dbReference>
<comment type="function">
    <text evidence="9">Ca(+)/H(+) antiporter that extrudes calcium in exchange for external protons.</text>
</comment>
<dbReference type="PANTHER" id="PTHR31503">
    <property type="entry name" value="VACUOLAR CALCIUM ION TRANSPORTER"/>
    <property type="match status" value="1"/>
</dbReference>
<feature type="transmembrane region" description="Helical" evidence="9">
    <location>
        <begin position="205"/>
        <end position="224"/>
    </location>
</feature>
<name>A0A1E5G3P1_9FIRM</name>
<evidence type="ECO:0000256" key="2">
    <source>
        <dbReference type="ARBA" id="ARBA00022448"/>
    </source>
</evidence>
<comment type="similarity">
    <text evidence="9">Belongs to the Ca(2+):cation antiporter (CaCA) (TC 2.A.19) family.</text>
</comment>
<dbReference type="GO" id="GO:0016020">
    <property type="term" value="C:membrane"/>
    <property type="evidence" value="ECO:0007669"/>
    <property type="project" value="InterPro"/>
</dbReference>
<dbReference type="InterPro" id="IPR004713">
    <property type="entry name" value="CaH_exchang"/>
</dbReference>
<comment type="subcellular location">
    <subcellularLocation>
        <location evidence="1">Endomembrane system</location>
        <topology evidence="1">Multi-pass membrane protein</topology>
    </subcellularLocation>
</comment>
<keyword evidence="8 9" id="KW-0472">Membrane</keyword>
<evidence type="ECO:0000256" key="3">
    <source>
        <dbReference type="ARBA" id="ARBA00022568"/>
    </source>
</evidence>
<keyword evidence="6 9" id="KW-1133">Transmembrane helix</keyword>
<evidence type="ECO:0000313" key="12">
    <source>
        <dbReference type="Proteomes" id="UP000094296"/>
    </source>
</evidence>
<keyword evidence="2 9" id="KW-0813">Transport</keyword>
<keyword evidence="5 9" id="KW-0106">Calcium</keyword>
<feature type="transmembrane region" description="Helical" evidence="9">
    <location>
        <begin position="156"/>
        <end position="177"/>
    </location>
</feature>
<protein>
    <recommendedName>
        <fullName evidence="9">Ca(2+)/H(+) antiporter</fullName>
    </recommendedName>
</protein>
<dbReference type="OrthoDB" id="9776105at2"/>
<keyword evidence="9" id="KW-0050">Antiport</keyword>
<evidence type="ECO:0000256" key="6">
    <source>
        <dbReference type="ARBA" id="ARBA00022989"/>
    </source>
</evidence>
<dbReference type="InterPro" id="IPR004798">
    <property type="entry name" value="CAX-like"/>
</dbReference>
<keyword evidence="3 9" id="KW-0109">Calcium transport</keyword>
<dbReference type="PANTHER" id="PTHR31503:SF22">
    <property type="entry name" value="VACUOLAR CALCIUM ION TRANSPORTER"/>
    <property type="match status" value="1"/>
</dbReference>
<dbReference type="AlphaFoldDB" id="A0A1E5G3P1"/>
<feature type="transmembrane region" description="Helical" evidence="9">
    <location>
        <begin position="239"/>
        <end position="261"/>
    </location>
</feature>
<evidence type="ECO:0000256" key="9">
    <source>
        <dbReference type="RuleBase" id="RU365028"/>
    </source>
</evidence>
<proteinExistence type="inferred from homology"/>
<keyword evidence="7 9" id="KW-0406">Ion transport</keyword>
<dbReference type="NCBIfam" id="TIGR00846">
    <property type="entry name" value="caca2"/>
    <property type="match status" value="1"/>
</dbReference>
<evidence type="ECO:0000256" key="7">
    <source>
        <dbReference type="ARBA" id="ARBA00023065"/>
    </source>
</evidence>
<gene>
    <name evidence="11" type="ORF">BHF68_14355</name>
</gene>
<dbReference type="GO" id="GO:0012505">
    <property type="term" value="C:endomembrane system"/>
    <property type="evidence" value="ECO:0007669"/>
    <property type="project" value="UniProtKB-SubCell"/>
</dbReference>
<feature type="transmembrane region" description="Helical" evidence="9">
    <location>
        <begin position="87"/>
        <end position="111"/>
    </location>
</feature>
<evidence type="ECO:0000256" key="8">
    <source>
        <dbReference type="ARBA" id="ARBA00023136"/>
    </source>
</evidence>
<feature type="transmembrane region" description="Helical" evidence="9">
    <location>
        <begin position="60"/>
        <end position="81"/>
    </location>
</feature>
<sequence length="350" mass="38113">MIQKLLLGMLIVTVPFAFIGNFLGFAATMMFIVYSLAIVSLASYIGRATESLAIVSGPRIGGLLNVTFGNVVELTISVFALKAGFLSIVLASLTGAVISNLLLVAGLSFFIGGLKYKRQKFNIFDARHNAGLLMFCVVLSFVFPAVFASYLTEAEIMTMSVWIAVIMLILYFALLYFKLVSHRGVYAQKSDGQEDEEPEWNKKKAIIILASAAIAVAFISDMLVDTFEVVGETFGWTELFIGVIIVAIIGNSAENITAILMAFKNKMNISVEIAIGSTLQIAMFVTPLLVLLSLLLPVQMPLLFSMPALVAMVLSVFLSIFIFIDGDTNWFEGLILLAAYLIIGIGFYLI</sequence>
<feature type="domain" description="Sodium/calcium exchanger membrane region" evidence="10">
    <location>
        <begin position="28"/>
        <end position="179"/>
    </location>
</feature>
<evidence type="ECO:0000256" key="5">
    <source>
        <dbReference type="ARBA" id="ARBA00022837"/>
    </source>
</evidence>
<dbReference type="NCBIfam" id="TIGR00378">
    <property type="entry name" value="cax"/>
    <property type="match status" value="1"/>
</dbReference>
<feature type="domain" description="Sodium/calcium exchanger membrane region" evidence="10">
    <location>
        <begin position="205"/>
        <end position="343"/>
    </location>
</feature>
<dbReference type="GO" id="GO:0015369">
    <property type="term" value="F:calcium:proton antiporter activity"/>
    <property type="evidence" value="ECO:0007669"/>
    <property type="project" value="UniProtKB-UniRule"/>
</dbReference>